<feature type="transmembrane region" description="Helical" evidence="6">
    <location>
        <begin position="118"/>
        <end position="140"/>
    </location>
</feature>
<feature type="transmembrane region" description="Helical" evidence="6">
    <location>
        <begin position="152"/>
        <end position="173"/>
    </location>
</feature>
<evidence type="ECO:0000256" key="2">
    <source>
        <dbReference type="ARBA" id="ARBA00022448"/>
    </source>
</evidence>
<dbReference type="PANTHER" id="PTHR23505:SF79">
    <property type="entry name" value="PROTEIN SPINSTER"/>
    <property type="match status" value="1"/>
</dbReference>
<evidence type="ECO:0000259" key="7">
    <source>
        <dbReference type="PROSITE" id="PS50850"/>
    </source>
</evidence>
<feature type="domain" description="Major facilitator superfamily (MFS) profile" evidence="7">
    <location>
        <begin position="25"/>
        <end position="418"/>
    </location>
</feature>
<name>A0A2Z3GZM8_9BACT</name>
<feature type="transmembrane region" description="Helical" evidence="6">
    <location>
        <begin position="364"/>
        <end position="382"/>
    </location>
</feature>
<proteinExistence type="predicted"/>
<dbReference type="InterPro" id="IPR020846">
    <property type="entry name" value="MFS_dom"/>
</dbReference>
<keyword evidence="2" id="KW-0813">Transport</keyword>
<dbReference type="InterPro" id="IPR036259">
    <property type="entry name" value="MFS_trans_sf"/>
</dbReference>
<feature type="transmembrane region" description="Helical" evidence="6">
    <location>
        <begin position="92"/>
        <end position="112"/>
    </location>
</feature>
<dbReference type="GO" id="GO:0016020">
    <property type="term" value="C:membrane"/>
    <property type="evidence" value="ECO:0007669"/>
    <property type="project" value="UniProtKB-SubCell"/>
</dbReference>
<keyword evidence="3 6" id="KW-0812">Transmembrane</keyword>
<dbReference type="SUPFAM" id="SSF103473">
    <property type="entry name" value="MFS general substrate transporter"/>
    <property type="match status" value="1"/>
</dbReference>
<sequence>MARRSSPTVSLLSPAPSLTRTAWLTVGLLWPVALLNYLDRQMLSSMKFSVMADVPDIATQENWGFMLGQFKWVYAFLSPVGGFVADRFSRRFTICGSLFVWSAVTWATGHVTSFNELLVARSLMGISEAFYIPAALALIADFHTRGTRSRAVGLHQMAIYCGVIAGGFGGYVADAPDLGWRLAFTACGVCGMLYAVPLVLLLRAAPRPPDAPIEASLSPVRAIQELLTNVSFVLLVLYFTLPALAGWVVRDWMPAILKEQFGIGQGRAGVAATIYWQAAAIGGAFLGGWLADRWMRRTERGRINVSAIGMCLIIPAMFGVGNADTLGVAVAFLVLFGLGWGFFDCNNMPILCQIVRPELRATGYGIMNLVSISCGGLADWGFGVLRDRNTPLNVIFGVFASAAVISVALVLFIRPMAERVSAPRTQADEKR</sequence>
<organism evidence="8 9">
    <name type="scientific">Gemmata obscuriglobus</name>
    <dbReference type="NCBI Taxonomy" id="114"/>
    <lineage>
        <taxon>Bacteria</taxon>
        <taxon>Pseudomonadati</taxon>
        <taxon>Planctomycetota</taxon>
        <taxon>Planctomycetia</taxon>
        <taxon>Gemmatales</taxon>
        <taxon>Gemmataceae</taxon>
        <taxon>Gemmata</taxon>
    </lineage>
</organism>
<feature type="transmembrane region" description="Helical" evidence="6">
    <location>
        <begin position="226"/>
        <end position="249"/>
    </location>
</feature>
<feature type="transmembrane region" description="Helical" evidence="6">
    <location>
        <begin position="179"/>
        <end position="205"/>
    </location>
</feature>
<gene>
    <name evidence="8" type="ORF">C1280_19280</name>
</gene>
<feature type="transmembrane region" description="Helical" evidence="6">
    <location>
        <begin position="394"/>
        <end position="413"/>
    </location>
</feature>
<dbReference type="Proteomes" id="UP000245802">
    <property type="component" value="Chromosome"/>
</dbReference>
<dbReference type="InterPro" id="IPR011701">
    <property type="entry name" value="MFS"/>
</dbReference>
<protein>
    <submittedName>
        <fullName evidence="8">MFS transporter</fullName>
    </submittedName>
</protein>
<evidence type="ECO:0000313" key="8">
    <source>
        <dbReference type="EMBL" id="AWM38918.1"/>
    </source>
</evidence>
<dbReference type="Gene3D" id="1.20.1250.20">
    <property type="entry name" value="MFS general substrate transporter like domains"/>
    <property type="match status" value="2"/>
</dbReference>
<evidence type="ECO:0000256" key="6">
    <source>
        <dbReference type="SAM" id="Phobius"/>
    </source>
</evidence>
<feature type="transmembrane region" description="Helical" evidence="6">
    <location>
        <begin position="303"/>
        <end position="320"/>
    </location>
</feature>
<dbReference type="PANTHER" id="PTHR23505">
    <property type="entry name" value="SPINSTER"/>
    <property type="match status" value="1"/>
</dbReference>
<keyword evidence="9" id="KW-1185">Reference proteome</keyword>
<dbReference type="OrthoDB" id="243622at2"/>
<comment type="subcellular location">
    <subcellularLocation>
        <location evidence="1">Membrane</location>
        <topology evidence="1">Multi-pass membrane protein</topology>
    </subcellularLocation>
</comment>
<dbReference type="EMBL" id="CP025958">
    <property type="protein sequence ID" value="AWM38918.1"/>
    <property type="molecule type" value="Genomic_DNA"/>
</dbReference>
<dbReference type="GO" id="GO:0022857">
    <property type="term" value="F:transmembrane transporter activity"/>
    <property type="evidence" value="ECO:0007669"/>
    <property type="project" value="InterPro"/>
</dbReference>
<keyword evidence="5 6" id="KW-0472">Membrane</keyword>
<keyword evidence="4 6" id="KW-1133">Transmembrane helix</keyword>
<evidence type="ECO:0000256" key="4">
    <source>
        <dbReference type="ARBA" id="ARBA00022989"/>
    </source>
</evidence>
<evidence type="ECO:0000313" key="9">
    <source>
        <dbReference type="Proteomes" id="UP000245802"/>
    </source>
</evidence>
<dbReference type="KEGG" id="gog:C1280_19280"/>
<feature type="transmembrane region" description="Helical" evidence="6">
    <location>
        <begin position="326"/>
        <end position="343"/>
    </location>
</feature>
<accession>A0A2Z3GZM8</accession>
<dbReference type="Pfam" id="PF07690">
    <property type="entry name" value="MFS_1"/>
    <property type="match status" value="1"/>
</dbReference>
<evidence type="ECO:0000256" key="5">
    <source>
        <dbReference type="ARBA" id="ARBA00023136"/>
    </source>
</evidence>
<evidence type="ECO:0000256" key="3">
    <source>
        <dbReference type="ARBA" id="ARBA00022692"/>
    </source>
</evidence>
<dbReference type="AlphaFoldDB" id="A0A2Z3GZM8"/>
<dbReference type="InterPro" id="IPR044770">
    <property type="entry name" value="MFS_spinster-like"/>
</dbReference>
<feature type="transmembrane region" description="Helical" evidence="6">
    <location>
        <begin position="269"/>
        <end position="291"/>
    </location>
</feature>
<dbReference type="PROSITE" id="PS50850">
    <property type="entry name" value="MFS"/>
    <property type="match status" value="1"/>
</dbReference>
<reference evidence="8 9" key="1">
    <citation type="submission" date="2018-01" db="EMBL/GenBank/DDBJ databases">
        <title>G. obscuriglobus.</title>
        <authorList>
            <person name="Franke J."/>
            <person name="Blomberg W."/>
            <person name="Selmecki A."/>
        </authorList>
    </citation>
    <scope>NUCLEOTIDE SEQUENCE [LARGE SCALE GENOMIC DNA]</scope>
    <source>
        <strain evidence="8 9">DSM 5831</strain>
    </source>
</reference>
<feature type="transmembrane region" description="Helical" evidence="6">
    <location>
        <begin position="20"/>
        <end position="38"/>
    </location>
</feature>
<evidence type="ECO:0000256" key="1">
    <source>
        <dbReference type="ARBA" id="ARBA00004141"/>
    </source>
</evidence>